<dbReference type="EMBL" id="WNZZ01000002">
    <property type="protein sequence ID" value="MUG21448.1"/>
    <property type="molecule type" value="Genomic_DNA"/>
</dbReference>
<dbReference type="PANTHER" id="PTHR30328">
    <property type="entry name" value="TRANSCRIPTIONAL REPRESSOR"/>
    <property type="match status" value="1"/>
</dbReference>
<dbReference type="PROSITE" id="PS01081">
    <property type="entry name" value="HTH_TETR_1"/>
    <property type="match status" value="1"/>
</dbReference>
<evidence type="ECO:0000256" key="3">
    <source>
        <dbReference type="SAM" id="Phobius"/>
    </source>
</evidence>
<dbReference type="PROSITE" id="PS50977">
    <property type="entry name" value="HTH_TETR_2"/>
    <property type="match status" value="1"/>
</dbReference>
<dbReference type="SUPFAM" id="SSF46689">
    <property type="entry name" value="Homeodomain-like"/>
    <property type="match status" value="1"/>
</dbReference>
<dbReference type="PRINTS" id="PR00455">
    <property type="entry name" value="HTHTETR"/>
</dbReference>
<dbReference type="Proteomes" id="UP000442469">
    <property type="component" value="Unassembled WGS sequence"/>
</dbReference>
<name>A0A6N8ET76_PAEMA</name>
<dbReference type="InterPro" id="IPR050109">
    <property type="entry name" value="HTH-type_TetR-like_transc_reg"/>
</dbReference>
<keyword evidence="3" id="KW-1133">Transmembrane helix</keyword>
<dbReference type="InterPro" id="IPR023772">
    <property type="entry name" value="DNA-bd_HTH_TetR-type_CS"/>
</dbReference>
<evidence type="ECO:0000256" key="2">
    <source>
        <dbReference type="PROSITE-ProRule" id="PRU00335"/>
    </source>
</evidence>
<dbReference type="InterPro" id="IPR009057">
    <property type="entry name" value="Homeodomain-like_sf"/>
</dbReference>
<dbReference type="GO" id="GO:0006355">
    <property type="term" value="P:regulation of DNA-templated transcription"/>
    <property type="evidence" value="ECO:0007669"/>
    <property type="project" value="UniProtKB-ARBA"/>
</dbReference>
<evidence type="ECO:0000256" key="1">
    <source>
        <dbReference type="ARBA" id="ARBA00023125"/>
    </source>
</evidence>
<keyword evidence="1 2" id="KW-0238">DNA-binding</keyword>
<dbReference type="InterPro" id="IPR001647">
    <property type="entry name" value="HTH_TetR"/>
</dbReference>
<keyword evidence="3" id="KW-0472">Membrane</keyword>
<dbReference type="Gene3D" id="1.10.357.10">
    <property type="entry name" value="Tetracycline Repressor, domain 2"/>
    <property type="match status" value="1"/>
</dbReference>
<dbReference type="GO" id="GO:0003677">
    <property type="term" value="F:DNA binding"/>
    <property type="evidence" value="ECO:0007669"/>
    <property type="project" value="UniProtKB-UniRule"/>
</dbReference>
<keyword evidence="3" id="KW-0812">Transmembrane</keyword>
<dbReference type="SUPFAM" id="SSF48498">
    <property type="entry name" value="Tetracyclin repressor-like, C-terminal domain"/>
    <property type="match status" value="1"/>
</dbReference>
<dbReference type="OrthoDB" id="9780939at2"/>
<dbReference type="AlphaFoldDB" id="A0A6N8ET76"/>
<dbReference type="InterPro" id="IPR036271">
    <property type="entry name" value="Tet_transcr_reg_TetR-rel_C_sf"/>
</dbReference>
<dbReference type="PANTHER" id="PTHR30328:SF54">
    <property type="entry name" value="HTH-TYPE TRANSCRIPTIONAL REPRESSOR SCO4008"/>
    <property type="match status" value="1"/>
</dbReference>
<proteinExistence type="predicted"/>
<protein>
    <submittedName>
        <fullName evidence="5">TetR family transcriptional regulator</fullName>
    </submittedName>
</protein>
<organism evidence="5 6">
    <name type="scientific">Paenibacillus macerans</name>
    <name type="common">Bacillus macerans</name>
    <dbReference type="NCBI Taxonomy" id="44252"/>
    <lineage>
        <taxon>Bacteria</taxon>
        <taxon>Bacillati</taxon>
        <taxon>Bacillota</taxon>
        <taxon>Bacilli</taxon>
        <taxon>Bacillales</taxon>
        <taxon>Paenibacillaceae</taxon>
        <taxon>Paenibacillus</taxon>
    </lineage>
</organism>
<dbReference type="Gene3D" id="1.10.10.60">
    <property type="entry name" value="Homeodomain-like"/>
    <property type="match status" value="1"/>
</dbReference>
<evidence type="ECO:0000313" key="5">
    <source>
        <dbReference type="EMBL" id="MUG21448.1"/>
    </source>
</evidence>
<gene>
    <name evidence="5" type="ORF">GNQ08_03265</name>
</gene>
<evidence type="ECO:0000259" key="4">
    <source>
        <dbReference type="PROSITE" id="PS50977"/>
    </source>
</evidence>
<feature type="transmembrane region" description="Helical" evidence="3">
    <location>
        <begin position="7"/>
        <end position="29"/>
    </location>
</feature>
<comment type="caution">
    <text evidence="5">The sequence shown here is derived from an EMBL/GenBank/DDBJ whole genome shotgun (WGS) entry which is preliminary data.</text>
</comment>
<accession>A0A6N8ET76</accession>
<feature type="domain" description="HTH tetR-type" evidence="4">
    <location>
        <begin position="31"/>
        <end position="91"/>
    </location>
</feature>
<sequence>MKLTDRSIYYILFIDHMVIFLREMVYIIMKIDKKQAILQAALEEFYQKGYEGASTNRITKEAGVSKGILFHYFSDKRTLYLTLVDECMNHYYRTLNSNLTDLSDDLFEALEQLSKIKINLFKSDPMMYGFISHAFMAMPEELKSELELKQRRMQTDSVPLLASRIDRSRFRSGIKPEEAIEFVLLSLEALITKRLSKLREEKLNGNEIAVVMDTSPYLDMLRYGIYRKEEN</sequence>
<dbReference type="Pfam" id="PF00440">
    <property type="entry name" value="TetR_N"/>
    <property type="match status" value="1"/>
</dbReference>
<feature type="DNA-binding region" description="H-T-H motif" evidence="2">
    <location>
        <begin position="54"/>
        <end position="73"/>
    </location>
</feature>
<reference evidence="5 6" key="1">
    <citation type="submission" date="2019-11" db="EMBL/GenBank/DDBJ databases">
        <title>Draft genome sequences of five Paenibacillus species of dairy origin.</title>
        <authorList>
            <person name="Olajide A.M."/>
            <person name="Chen S."/>
            <person name="Lapointe G."/>
        </authorList>
    </citation>
    <scope>NUCLEOTIDE SEQUENCE [LARGE SCALE GENOMIC DNA]</scope>
    <source>
        <strain evidence="5 6">3CT49</strain>
    </source>
</reference>
<evidence type="ECO:0000313" key="6">
    <source>
        <dbReference type="Proteomes" id="UP000442469"/>
    </source>
</evidence>